<dbReference type="Proteomes" id="UP000320048">
    <property type="component" value="Unassembled WGS sequence"/>
</dbReference>
<comment type="caution">
    <text evidence="2">The sequence shown here is derived from an EMBL/GenBank/DDBJ whole genome shotgun (WGS) entry which is preliminary data.</text>
</comment>
<evidence type="ECO:0000313" key="3">
    <source>
        <dbReference type="Proteomes" id="UP000320048"/>
    </source>
</evidence>
<dbReference type="InterPro" id="IPR011990">
    <property type="entry name" value="TPR-like_helical_dom_sf"/>
</dbReference>
<name>A0A537JMM9_9BACT</name>
<dbReference type="SUPFAM" id="SSF48452">
    <property type="entry name" value="TPR-like"/>
    <property type="match status" value="1"/>
</dbReference>
<reference evidence="2 3" key="1">
    <citation type="journal article" date="2019" name="Nat. Microbiol.">
        <title>Mediterranean grassland soil C-N compound turnover is dependent on rainfall and depth, and is mediated by genomically divergent microorganisms.</title>
        <authorList>
            <person name="Diamond S."/>
            <person name="Andeer P.F."/>
            <person name="Li Z."/>
            <person name="Crits-Christoph A."/>
            <person name="Burstein D."/>
            <person name="Anantharaman K."/>
            <person name="Lane K.R."/>
            <person name="Thomas B.C."/>
            <person name="Pan C."/>
            <person name="Northen T.R."/>
            <person name="Banfield J.F."/>
        </authorList>
    </citation>
    <scope>NUCLEOTIDE SEQUENCE [LARGE SCALE GENOMIC DNA]</scope>
    <source>
        <strain evidence="2">NP_7</strain>
    </source>
</reference>
<dbReference type="AlphaFoldDB" id="A0A537JMM9"/>
<feature type="chain" id="PRO_5021979197" evidence="1">
    <location>
        <begin position="26"/>
        <end position="218"/>
    </location>
</feature>
<accession>A0A537JMM9</accession>
<dbReference type="Gene3D" id="1.25.40.10">
    <property type="entry name" value="Tetratricopeptide repeat domain"/>
    <property type="match status" value="1"/>
</dbReference>
<gene>
    <name evidence="2" type="ORF">E6H04_00580</name>
</gene>
<organism evidence="2 3">
    <name type="scientific">Candidatus Segetimicrobium genomatis</name>
    <dbReference type="NCBI Taxonomy" id="2569760"/>
    <lineage>
        <taxon>Bacteria</taxon>
        <taxon>Bacillati</taxon>
        <taxon>Candidatus Sysuimicrobiota</taxon>
        <taxon>Candidatus Sysuimicrobiia</taxon>
        <taxon>Candidatus Sysuimicrobiales</taxon>
        <taxon>Candidatus Segetimicrobiaceae</taxon>
        <taxon>Candidatus Segetimicrobium</taxon>
    </lineage>
</organism>
<evidence type="ECO:0000256" key="1">
    <source>
        <dbReference type="SAM" id="SignalP"/>
    </source>
</evidence>
<keyword evidence="1" id="KW-0732">Signal</keyword>
<dbReference type="EMBL" id="VBAO01000015">
    <property type="protein sequence ID" value="TMI84811.1"/>
    <property type="molecule type" value="Genomic_DNA"/>
</dbReference>
<feature type="signal peptide" evidence="1">
    <location>
        <begin position="1"/>
        <end position="25"/>
    </location>
</feature>
<sequence>MLRIAAGIVAAGVALSAFFIAPAGAQHAGESWRSLIPGLKSQLASTSDPEVALRLALVYAHEGSLIDWWHMLKQIDKMTGGEDHRRELSRHIMAAASGEVQRDPSNLLARYELAFASWFVEREHRTALEEFLEITRREPRNAMNHGYLGYIYADRQDAKNTIAQWEDSVKLDPGNSAIRYMLGTAYSRVGRTGEAAVQFALAYRDRTVYNYVTRGELP</sequence>
<proteinExistence type="predicted"/>
<evidence type="ECO:0000313" key="2">
    <source>
        <dbReference type="EMBL" id="TMI84811.1"/>
    </source>
</evidence>
<protein>
    <submittedName>
        <fullName evidence="2">Uncharacterized protein</fullName>
    </submittedName>
</protein>